<feature type="domain" description="SCP" evidence="3">
    <location>
        <begin position="23"/>
        <end position="168"/>
    </location>
</feature>
<sequence length="219" mass="24420">MIHHVISIVALASCAAAKVPSDQQRVAIVEAHTTIRELVNPPASNMKLMNYSLELEQLAETWVKNCTERKPDPDVKIQYRNVAFMTFVRIGNDLPFEKKVSTFGDSVIFYDYDHDSCLGDCSFYKQTVWANTTDVGCANNRCDSLVPNATHPVYLMACLYTPAGNVPNMQPYENGKYCSKCPAGYKYCHRKQCSKNSVSSFVLSTGILILSMFAPHSLA</sequence>
<dbReference type="SMART" id="SM00198">
    <property type="entry name" value="SCP"/>
    <property type="match status" value="1"/>
</dbReference>
<reference evidence="4" key="1">
    <citation type="submission" date="2019-11" db="UniProtKB">
        <authorList>
            <consortium name="WormBaseParasite"/>
        </authorList>
    </citation>
    <scope>IDENTIFICATION</scope>
</reference>
<keyword evidence="1" id="KW-1133">Transmembrane helix</keyword>
<feature type="chain" id="PRO_5024464368" evidence="2">
    <location>
        <begin position="18"/>
        <end position="219"/>
    </location>
</feature>
<dbReference type="InterPro" id="IPR014044">
    <property type="entry name" value="CAP_dom"/>
</dbReference>
<dbReference type="AlphaFoldDB" id="A0A5K3FDJ0"/>
<evidence type="ECO:0000259" key="3">
    <source>
        <dbReference type="SMART" id="SM00198"/>
    </source>
</evidence>
<evidence type="ECO:0000256" key="1">
    <source>
        <dbReference type="SAM" id="Phobius"/>
    </source>
</evidence>
<dbReference type="InterPro" id="IPR001283">
    <property type="entry name" value="CRISP-related"/>
</dbReference>
<keyword evidence="2" id="KW-0732">Signal</keyword>
<evidence type="ECO:0000256" key="2">
    <source>
        <dbReference type="SAM" id="SignalP"/>
    </source>
</evidence>
<evidence type="ECO:0000313" key="4">
    <source>
        <dbReference type="WBParaSite" id="MCU_007564-RA"/>
    </source>
</evidence>
<feature type="signal peptide" evidence="2">
    <location>
        <begin position="1"/>
        <end position="17"/>
    </location>
</feature>
<protein>
    <submittedName>
        <fullName evidence="4">SCP domain-containing protein</fullName>
    </submittedName>
</protein>
<dbReference type="SUPFAM" id="SSF55797">
    <property type="entry name" value="PR-1-like"/>
    <property type="match status" value="1"/>
</dbReference>
<keyword evidence="1" id="KW-0472">Membrane</keyword>
<accession>A0A5K3FDJ0</accession>
<proteinExistence type="predicted"/>
<dbReference type="Pfam" id="PF00188">
    <property type="entry name" value="CAP"/>
    <property type="match status" value="1"/>
</dbReference>
<organism evidence="4">
    <name type="scientific">Mesocestoides corti</name>
    <name type="common">Flatworm</name>
    <dbReference type="NCBI Taxonomy" id="53468"/>
    <lineage>
        <taxon>Eukaryota</taxon>
        <taxon>Metazoa</taxon>
        <taxon>Spiralia</taxon>
        <taxon>Lophotrochozoa</taxon>
        <taxon>Platyhelminthes</taxon>
        <taxon>Cestoda</taxon>
        <taxon>Eucestoda</taxon>
        <taxon>Cyclophyllidea</taxon>
        <taxon>Mesocestoididae</taxon>
        <taxon>Mesocestoides</taxon>
    </lineage>
</organism>
<dbReference type="PANTHER" id="PTHR10334">
    <property type="entry name" value="CYSTEINE-RICH SECRETORY PROTEIN-RELATED"/>
    <property type="match status" value="1"/>
</dbReference>
<dbReference type="Gene3D" id="3.40.33.10">
    <property type="entry name" value="CAP"/>
    <property type="match status" value="1"/>
</dbReference>
<dbReference type="InterPro" id="IPR035940">
    <property type="entry name" value="CAP_sf"/>
</dbReference>
<keyword evidence="1" id="KW-0812">Transmembrane</keyword>
<feature type="transmembrane region" description="Helical" evidence="1">
    <location>
        <begin position="198"/>
        <end position="218"/>
    </location>
</feature>
<dbReference type="PRINTS" id="PR00837">
    <property type="entry name" value="V5TPXLIKE"/>
</dbReference>
<dbReference type="WBParaSite" id="MCU_007564-RA">
    <property type="protein sequence ID" value="MCU_007564-RA"/>
    <property type="gene ID" value="MCU_007564"/>
</dbReference>
<name>A0A5K3FDJ0_MESCO</name>